<dbReference type="RefSeq" id="WP_183953825.1">
    <property type="nucleotide sequence ID" value="NZ_JACIEB010000001.1"/>
</dbReference>
<proteinExistence type="predicted"/>
<protein>
    <submittedName>
        <fullName evidence="2">Uncharacterized protein</fullName>
    </submittedName>
</protein>
<accession>A0A7W6DCU7</accession>
<evidence type="ECO:0000256" key="1">
    <source>
        <dbReference type="SAM" id="MobiDB-lite"/>
    </source>
</evidence>
<feature type="region of interest" description="Disordered" evidence="1">
    <location>
        <begin position="284"/>
        <end position="307"/>
    </location>
</feature>
<reference evidence="2 3" key="1">
    <citation type="submission" date="2020-08" db="EMBL/GenBank/DDBJ databases">
        <title>Genomic Encyclopedia of Type Strains, Phase IV (KMG-IV): sequencing the most valuable type-strain genomes for metagenomic binning, comparative biology and taxonomic classification.</title>
        <authorList>
            <person name="Goeker M."/>
        </authorList>
    </citation>
    <scope>NUCLEOTIDE SEQUENCE [LARGE SCALE GENOMIC DNA]</scope>
    <source>
        <strain evidence="2 3">DSM 29348</strain>
    </source>
</reference>
<gene>
    <name evidence="2" type="ORF">GGR44_000474</name>
</gene>
<name>A0A7W6DCU7_9SPHN</name>
<dbReference type="EMBL" id="JACIEB010000001">
    <property type="protein sequence ID" value="MBB3980843.1"/>
    <property type="molecule type" value="Genomic_DNA"/>
</dbReference>
<dbReference type="Proteomes" id="UP000552757">
    <property type="component" value="Unassembled WGS sequence"/>
</dbReference>
<evidence type="ECO:0000313" key="3">
    <source>
        <dbReference type="Proteomes" id="UP000552757"/>
    </source>
</evidence>
<organism evidence="2 3">
    <name type="scientific">Sphingobium fontiphilum</name>
    <dbReference type="NCBI Taxonomy" id="944425"/>
    <lineage>
        <taxon>Bacteria</taxon>
        <taxon>Pseudomonadati</taxon>
        <taxon>Pseudomonadota</taxon>
        <taxon>Alphaproteobacteria</taxon>
        <taxon>Sphingomonadales</taxon>
        <taxon>Sphingomonadaceae</taxon>
        <taxon>Sphingobium</taxon>
    </lineage>
</organism>
<evidence type="ECO:0000313" key="2">
    <source>
        <dbReference type="EMBL" id="MBB3980843.1"/>
    </source>
</evidence>
<keyword evidence="3" id="KW-1185">Reference proteome</keyword>
<comment type="caution">
    <text evidence="2">The sequence shown here is derived from an EMBL/GenBank/DDBJ whole genome shotgun (WGS) entry which is preliminary data.</text>
</comment>
<feature type="compositionally biased region" description="Low complexity" evidence="1">
    <location>
        <begin position="297"/>
        <end position="307"/>
    </location>
</feature>
<dbReference type="AlphaFoldDB" id="A0A7W6DCU7"/>
<sequence length="307" mass="33677">MIPEDSVDQNTADIESSAMLAAVADAWIDLNRPTSESEYLMTNLAERYENMLLPFVPLYLAQADGQGIFLQLLIKQLARAQADIFALKSAVLGRDQLVLTKDWDYRDPLQAYSIALGETTEIFREFSYDSFILPIDDSVLSLGWYDLEESGDTSWRWSGPGINSSLLLPRMFDCKVRIDAKLAIFDRSCLPESGLISVNNVPVDYSFTLDEGSDTIGVVSFEVDLTGSNSAFFMLGFHVKGTMSPQERGDNDDARKLGICLFKLAFSTLDGDAAKPVLGKLVKPAEPEAPVEEDAAEASAAEESAGE</sequence>